<protein>
    <submittedName>
        <fullName evidence="2">Uncharacterized protein</fullName>
    </submittedName>
</protein>
<feature type="region of interest" description="Disordered" evidence="1">
    <location>
        <begin position="1"/>
        <end position="26"/>
    </location>
</feature>
<name>A0A6J4H2R4_9ACTN</name>
<feature type="compositionally biased region" description="Low complexity" evidence="1">
    <location>
        <begin position="68"/>
        <end position="86"/>
    </location>
</feature>
<evidence type="ECO:0000313" key="2">
    <source>
        <dbReference type="EMBL" id="CAA9212558.1"/>
    </source>
</evidence>
<dbReference type="AlphaFoldDB" id="A0A6J4H2R4"/>
<feature type="non-terminal residue" evidence="2">
    <location>
        <position position="1"/>
    </location>
</feature>
<reference evidence="2" key="1">
    <citation type="submission" date="2020-02" db="EMBL/GenBank/DDBJ databases">
        <authorList>
            <person name="Meier V. D."/>
        </authorList>
    </citation>
    <scope>NUCLEOTIDE SEQUENCE</scope>
    <source>
        <strain evidence="2">AVDCRST_MAG76</strain>
    </source>
</reference>
<sequence>CRRARWTPAAGAERPWSVPGVGRRAARPRVLRADLSGRRGRRVPSPAPVRLGLPAARHLRAAWRWSRRSAPGGFRSGARPTGGPSAAPSPPDSLP</sequence>
<accession>A0A6J4H2R4</accession>
<feature type="non-terminal residue" evidence="2">
    <location>
        <position position="95"/>
    </location>
</feature>
<organism evidence="2">
    <name type="scientific">uncultured Acidimicrobiales bacterium</name>
    <dbReference type="NCBI Taxonomy" id="310071"/>
    <lineage>
        <taxon>Bacteria</taxon>
        <taxon>Bacillati</taxon>
        <taxon>Actinomycetota</taxon>
        <taxon>Acidimicrobiia</taxon>
        <taxon>Acidimicrobiales</taxon>
        <taxon>environmental samples</taxon>
    </lineage>
</organism>
<proteinExistence type="predicted"/>
<gene>
    <name evidence="2" type="ORF">AVDCRST_MAG76-199</name>
</gene>
<feature type="region of interest" description="Disordered" evidence="1">
    <location>
        <begin position="66"/>
        <end position="95"/>
    </location>
</feature>
<evidence type="ECO:0000256" key="1">
    <source>
        <dbReference type="SAM" id="MobiDB-lite"/>
    </source>
</evidence>
<dbReference type="EMBL" id="CADCSZ010000013">
    <property type="protein sequence ID" value="CAA9212558.1"/>
    <property type="molecule type" value="Genomic_DNA"/>
</dbReference>